<dbReference type="InterPro" id="IPR007110">
    <property type="entry name" value="Ig-like_dom"/>
</dbReference>
<comment type="subcellular location">
    <subcellularLocation>
        <location evidence="1">Membrane</location>
        <topology evidence="1">Single-pass type I membrane protein</topology>
    </subcellularLocation>
</comment>
<evidence type="ECO:0000256" key="5">
    <source>
        <dbReference type="ARBA" id="ARBA00022859"/>
    </source>
</evidence>
<dbReference type="Pfam" id="PF00993">
    <property type="entry name" value="MHC_II_alpha"/>
    <property type="match status" value="1"/>
</dbReference>
<keyword evidence="5" id="KW-0391">Immunity</keyword>
<accession>A0AAD5AV14</accession>
<keyword evidence="9" id="KW-1015">Disulfide bond</keyword>
<evidence type="ECO:0000256" key="1">
    <source>
        <dbReference type="ARBA" id="ARBA00004479"/>
    </source>
</evidence>
<proteinExistence type="inferred from homology"/>
<comment type="similarity">
    <text evidence="2">Belongs to the MHC class II family.</text>
</comment>
<evidence type="ECO:0000256" key="2">
    <source>
        <dbReference type="ARBA" id="ARBA00007394"/>
    </source>
</evidence>
<evidence type="ECO:0000256" key="3">
    <source>
        <dbReference type="ARBA" id="ARBA00022692"/>
    </source>
</evidence>
<evidence type="ECO:0000313" key="16">
    <source>
        <dbReference type="Proteomes" id="UP001205998"/>
    </source>
</evidence>
<dbReference type="InterPro" id="IPR050160">
    <property type="entry name" value="MHC/Immunoglobulin"/>
</dbReference>
<feature type="non-terminal residue" evidence="15">
    <location>
        <position position="1"/>
    </location>
</feature>
<dbReference type="Gene3D" id="2.60.40.10">
    <property type="entry name" value="Immunoglobulins"/>
    <property type="match status" value="1"/>
</dbReference>
<feature type="domain" description="Ig-like" evidence="14">
    <location>
        <begin position="97"/>
        <end position="189"/>
    </location>
</feature>
<dbReference type="Proteomes" id="UP001205998">
    <property type="component" value="Unassembled WGS sequence"/>
</dbReference>
<evidence type="ECO:0000256" key="12">
    <source>
        <dbReference type="ARBA" id="ARBA00023319"/>
    </source>
</evidence>
<keyword evidence="7" id="KW-1064">Adaptive immunity</keyword>
<keyword evidence="12" id="KW-0393">Immunoglobulin domain</keyword>
<dbReference type="Pfam" id="PF07654">
    <property type="entry name" value="C1-set"/>
    <property type="match status" value="1"/>
</dbReference>
<evidence type="ECO:0000256" key="4">
    <source>
        <dbReference type="ARBA" id="ARBA00022729"/>
    </source>
</evidence>
<keyword evidence="11" id="KW-0491">MHC II</keyword>
<dbReference type="PROSITE" id="PS50835">
    <property type="entry name" value="IG_LIKE"/>
    <property type="match status" value="1"/>
</dbReference>
<dbReference type="PANTHER" id="PTHR19944">
    <property type="entry name" value="MHC CLASS II-RELATED"/>
    <property type="match status" value="1"/>
</dbReference>
<dbReference type="SMART" id="SM00407">
    <property type="entry name" value="IGc1"/>
    <property type="match status" value="1"/>
</dbReference>
<keyword evidence="8 13" id="KW-0472">Membrane</keyword>
<dbReference type="SUPFAM" id="SSF54452">
    <property type="entry name" value="MHC antigen-recognition domain"/>
    <property type="match status" value="1"/>
</dbReference>
<feature type="transmembrane region" description="Helical" evidence="13">
    <location>
        <begin position="199"/>
        <end position="222"/>
    </location>
</feature>
<evidence type="ECO:0000256" key="11">
    <source>
        <dbReference type="ARBA" id="ARBA00023182"/>
    </source>
</evidence>
<dbReference type="PROSITE" id="PS00290">
    <property type="entry name" value="IG_MHC"/>
    <property type="match status" value="1"/>
</dbReference>
<dbReference type="GO" id="GO:0002250">
    <property type="term" value="P:adaptive immune response"/>
    <property type="evidence" value="ECO:0007669"/>
    <property type="project" value="UniProtKB-KW"/>
</dbReference>
<feature type="non-terminal residue" evidence="15">
    <location>
        <position position="227"/>
    </location>
</feature>
<dbReference type="InterPro" id="IPR013783">
    <property type="entry name" value="Ig-like_fold"/>
</dbReference>
<evidence type="ECO:0000259" key="14">
    <source>
        <dbReference type="PROSITE" id="PS50835"/>
    </source>
</evidence>
<evidence type="ECO:0000256" key="7">
    <source>
        <dbReference type="ARBA" id="ARBA00023130"/>
    </source>
</evidence>
<evidence type="ECO:0000256" key="10">
    <source>
        <dbReference type="ARBA" id="ARBA00023180"/>
    </source>
</evidence>
<dbReference type="GO" id="GO:0002504">
    <property type="term" value="P:antigen processing and presentation of peptide or polysaccharide antigen via MHC class II"/>
    <property type="evidence" value="ECO:0007669"/>
    <property type="project" value="UniProtKB-KW"/>
</dbReference>
<reference evidence="15" key="1">
    <citation type="submission" date="2018-07" db="EMBL/GenBank/DDBJ databases">
        <title>Comparative genomics of catfishes provides insights into carnivory and benthic adaptation.</title>
        <authorList>
            <person name="Zhang Y."/>
            <person name="Wang D."/>
            <person name="Peng Z."/>
            <person name="Zheng S."/>
            <person name="Shao F."/>
            <person name="Tao W."/>
        </authorList>
    </citation>
    <scope>NUCLEOTIDE SEQUENCE</scope>
    <source>
        <strain evidence="15">Chongqing</strain>
    </source>
</reference>
<dbReference type="AlphaFoldDB" id="A0AAD5AV14"/>
<organism evidence="15 16">
    <name type="scientific">Silurus asotus</name>
    <name type="common">Amur catfish</name>
    <name type="synonym">Parasilurus asotus</name>
    <dbReference type="NCBI Taxonomy" id="30991"/>
    <lineage>
        <taxon>Eukaryota</taxon>
        <taxon>Metazoa</taxon>
        <taxon>Chordata</taxon>
        <taxon>Craniata</taxon>
        <taxon>Vertebrata</taxon>
        <taxon>Euteleostomi</taxon>
        <taxon>Actinopterygii</taxon>
        <taxon>Neopterygii</taxon>
        <taxon>Teleostei</taxon>
        <taxon>Ostariophysi</taxon>
        <taxon>Siluriformes</taxon>
        <taxon>Siluridae</taxon>
        <taxon>Silurus</taxon>
    </lineage>
</organism>
<keyword evidence="4" id="KW-0732">Signal</keyword>
<dbReference type="PANTHER" id="PTHR19944:SF86">
    <property type="entry name" value="HLA CLASS II HISTOCOMPATIBILITY ANTIGEN, DR ALPHA CHAIN"/>
    <property type="match status" value="1"/>
</dbReference>
<dbReference type="InterPro" id="IPR036179">
    <property type="entry name" value="Ig-like_dom_sf"/>
</dbReference>
<dbReference type="InterPro" id="IPR001003">
    <property type="entry name" value="MHC_II_a_N"/>
</dbReference>
<comment type="caution">
    <text evidence="15">The sequence shown here is derived from an EMBL/GenBank/DDBJ whole genome shotgun (WGS) entry which is preliminary data.</text>
</comment>
<dbReference type="Gene3D" id="3.10.320.10">
    <property type="entry name" value="Class II Histocompatibility Antigen, M Beta Chain, Chain B, domain 1"/>
    <property type="match status" value="1"/>
</dbReference>
<name>A0AAD5AV14_SILAS</name>
<evidence type="ECO:0000256" key="8">
    <source>
        <dbReference type="ARBA" id="ARBA00023136"/>
    </source>
</evidence>
<evidence type="ECO:0000256" key="13">
    <source>
        <dbReference type="SAM" id="Phobius"/>
    </source>
</evidence>
<dbReference type="InterPro" id="IPR014745">
    <property type="entry name" value="MHC_II_a/b_N"/>
</dbReference>
<gene>
    <name evidence="15" type="ORF">C0J50_18548</name>
</gene>
<dbReference type="EMBL" id="MU551627">
    <property type="protein sequence ID" value="KAI5622164.1"/>
    <property type="molecule type" value="Genomic_DNA"/>
</dbReference>
<dbReference type="InterPro" id="IPR011162">
    <property type="entry name" value="MHC_I/II-like_Ag-recog"/>
</dbReference>
<protein>
    <recommendedName>
        <fullName evidence="14">Ig-like domain-containing protein</fullName>
    </recommendedName>
</protein>
<keyword evidence="16" id="KW-1185">Reference proteome</keyword>
<keyword evidence="10" id="KW-0325">Glycoprotein</keyword>
<dbReference type="InterPro" id="IPR003597">
    <property type="entry name" value="Ig_C1-set"/>
</dbReference>
<dbReference type="SUPFAM" id="SSF48726">
    <property type="entry name" value="Immunoglobulin"/>
    <property type="match status" value="1"/>
</dbReference>
<dbReference type="GO" id="GO:0042613">
    <property type="term" value="C:MHC class II protein complex"/>
    <property type="evidence" value="ECO:0007669"/>
    <property type="project" value="UniProtKB-KW"/>
</dbReference>
<keyword evidence="3 13" id="KW-0812">Transmembrane</keyword>
<evidence type="ECO:0000256" key="9">
    <source>
        <dbReference type="ARBA" id="ARBA00023157"/>
    </source>
</evidence>
<sequence length="227" mass="25251">VCVCVCVCVNTPGKHTRIELVACSDTDKEFMVGTDGEEQFYADFEKKEGVVMVPPFADPLSYPGFYEQAEGNMAVCKNNLDVCKQDFKDQPVPQDPPQSSIYPKQKMQLGSQNLLVCHFTRFFPPHVTVRWTKNNEDVTESSTLSRYYPNEDNTFNQFSHLPFTPQEGDVYTCSVQHEALQNPDTKTWDVDVKLPSVGPAVFCGVGLAVGLLGVATGTFFLVKGNQC</sequence>
<dbReference type="SMART" id="SM00920">
    <property type="entry name" value="MHC_II_alpha"/>
    <property type="match status" value="1"/>
</dbReference>
<keyword evidence="6 13" id="KW-1133">Transmembrane helix</keyword>
<evidence type="ECO:0000313" key="15">
    <source>
        <dbReference type="EMBL" id="KAI5622164.1"/>
    </source>
</evidence>
<dbReference type="InterPro" id="IPR003006">
    <property type="entry name" value="Ig/MHC_CS"/>
</dbReference>
<evidence type="ECO:0000256" key="6">
    <source>
        <dbReference type="ARBA" id="ARBA00022989"/>
    </source>
</evidence>